<dbReference type="EC" id="6.3.4.5" evidence="2 8"/>
<evidence type="ECO:0000259" key="9">
    <source>
        <dbReference type="Pfam" id="PF00764"/>
    </source>
</evidence>
<feature type="binding site" evidence="8">
    <location>
        <begin position="16"/>
        <end position="24"/>
    </location>
    <ligand>
        <name>ATP</name>
        <dbReference type="ChEBI" id="CHEBI:30616"/>
    </ligand>
</feature>
<dbReference type="SUPFAM" id="SSF52402">
    <property type="entry name" value="Adenine nucleotide alpha hydrolases-like"/>
    <property type="match status" value="1"/>
</dbReference>
<evidence type="ECO:0000256" key="4">
    <source>
        <dbReference type="ARBA" id="ARBA00022598"/>
    </source>
</evidence>
<feature type="binding site" evidence="8">
    <location>
        <position position="282"/>
    </location>
    <ligand>
        <name>L-citrulline</name>
        <dbReference type="ChEBI" id="CHEBI:57743"/>
    </ligand>
</feature>
<feature type="binding site" evidence="8">
    <location>
        <position position="194"/>
    </location>
    <ligand>
        <name>L-citrulline</name>
        <dbReference type="ChEBI" id="CHEBI:57743"/>
    </ligand>
</feature>
<comment type="caution">
    <text evidence="11">The sequence shown here is derived from an EMBL/GenBank/DDBJ whole genome shotgun (WGS) entry which is preliminary data.</text>
</comment>
<feature type="binding site" evidence="8">
    <location>
        <position position="130"/>
    </location>
    <ligand>
        <name>L-citrulline</name>
        <dbReference type="ChEBI" id="CHEBI:57743"/>
    </ligand>
</feature>
<evidence type="ECO:0000256" key="7">
    <source>
        <dbReference type="ARBA" id="ARBA00022840"/>
    </source>
</evidence>
<feature type="binding site" evidence="8">
    <location>
        <position position="134"/>
    </location>
    <ligand>
        <name>L-citrulline</name>
        <dbReference type="ChEBI" id="CHEBI:57743"/>
    </ligand>
</feature>
<dbReference type="PROSITE" id="PS00564">
    <property type="entry name" value="ARGININOSUCCIN_SYN_1"/>
    <property type="match status" value="1"/>
</dbReference>
<keyword evidence="8" id="KW-0963">Cytoplasm</keyword>
<feature type="binding site" evidence="8">
    <location>
        <position position="43"/>
    </location>
    <ligand>
        <name>ATP</name>
        <dbReference type="ChEBI" id="CHEBI:30616"/>
    </ligand>
</feature>
<feature type="binding site" evidence="8">
    <location>
        <position position="126"/>
    </location>
    <ligand>
        <name>L-aspartate</name>
        <dbReference type="ChEBI" id="CHEBI:29991"/>
    </ligand>
</feature>
<evidence type="ECO:0000256" key="8">
    <source>
        <dbReference type="HAMAP-Rule" id="MF_00005"/>
    </source>
</evidence>
<dbReference type="Gene3D" id="1.20.5.470">
    <property type="entry name" value="Single helix bin"/>
    <property type="match status" value="1"/>
</dbReference>
<organism evidence="11 12">
    <name type="scientific">Acetobacter conturbans</name>
    <dbReference type="NCBI Taxonomy" id="1737472"/>
    <lineage>
        <taxon>Bacteria</taxon>
        <taxon>Pseudomonadati</taxon>
        <taxon>Pseudomonadota</taxon>
        <taxon>Alphaproteobacteria</taxon>
        <taxon>Acetobacterales</taxon>
        <taxon>Acetobacteraceae</taxon>
        <taxon>Acetobacter</taxon>
    </lineage>
</organism>
<dbReference type="InterPro" id="IPR001518">
    <property type="entry name" value="Arginosuc_synth"/>
</dbReference>
<accession>A0ABX0JZV2</accession>
<feature type="binding site" evidence="8">
    <location>
        <position position="185"/>
    </location>
    <ligand>
        <name>L-citrulline</name>
        <dbReference type="ChEBI" id="CHEBI:57743"/>
    </ligand>
</feature>
<dbReference type="Pfam" id="PF20979">
    <property type="entry name" value="Arginosuc_syn_C"/>
    <property type="match status" value="1"/>
</dbReference>
<feature type="binding site" evidence="8">
    <location>
        <position position="270"/>
    </location>
    <ligand>
        <name>L-citrulline</name>
        <dbReference type="ChEBI" id="CHEBI:57743"/>
    </ligand>
</feature>
<name>A0ABX0JZV2_9PROT</name>
<dbReference type="PROSITE" id="PS00565">
    <property type="entry name" value="ARGININOSUCCIN_SYN_2"/>
    <property type="match status" value="1"/>
</dbReference>
<comment type="subunit">
    <text evidence="8">Homotetramer.</text>
</comment>
<evidence type="ECO:0000256" key="5">
    <source>
        <dbReference type="ARBA" id="ARBA00022605"/>
    </source>
</evidence>
<dbReference type="Pfam" id="PF00764">
    <property type="entry name" value="Arginosuc_synth"/>
    <property type="match status" value="1"/>
</dbReference>
<feature type="binding site" evidence="8">
    <location>
        <position position="99"/>
    </location>
    <ligand>
        <name>L-citrulline</name>
        <dbReference type="ChEBI" id="CHEBI:57743"/>
    </ligand>
</feature>
<dbReference type="PANTHER" id="PTHR11587">
    <property type="entry name" value="ARGININOSUCCINATE SYNTHASE"/>
    <property type="match status" value="1"/>
</dbReference>
<dbReference type="EMBL" id="WOSY01000004">
    <property type="protein sequence ID" value="NHN88086.1"/>
    <property type="molecule type" value="Genomic_DNA"/>
</dbReference>
<dbReference type="Gene3D" id="3.90.1260.10">
    <property type="entry name" value="Argininosuccinate synthetase, chain A, domain 2"/>
    <property type="match status" value="1"/>
</dbReference>
<feature type="binding site" evidence="8">
    <location>
        <position position="131"/>
    </location>
    <ligand>
        <name>L-aspartate</name>
        <dbReference type="ChEBI" id="CHEBI:29991"/>
    </ligand>
</feature>
<comment type="pathway">
    <text evidence="1 8">Amino-acid biosynthesis; L-arginine biosynthesis; L-arginine from L-ornithine and carbamoyl phosphate: step 2/3.</text>
</comment>
<dbReference type="GO" id="GO:0004055">
    <property type="term" value="F:argininosuccinate synthase activity"/>
    <property type="evidence" value="ECO:0007669"/>
    <property type="project" value="UniProtKB-EC"/>
</dbReference>
<dbReference type="InterPro" id="IPR023434">
    <property type="entry name" value="Arginosuc_synth_type_1_subfam"/>
</dbReference>
<dbReference type="InterPro" id="IPR018223">
    <property type="entry name" value="Arginosuc_synth_CS"/>
</dbReference>
<dbReference type="RefSeq" id="WP_173569380.1">
    <property type="nucleotide sequence ID" value="NZ_WOSY01000004.1"/>
</dbReference>
<feature type="binding site" evidence="8">
    <location>
        <position position="124"/>
    </location>
    <ligand>
        <name>ATP</name>
        <dbReference type="ChEBI" id="CHEBI:30616"/>
    </ligand>
</feature>
<keyword evidence="12" id="KW-1185">Reference proteome</keyword>
<keyword evidence="6 8" id="KW-0547">Nucleotide-binding</keyword>
<feature type="domain" description="Arginosuccinate synthase-like N-terminal" evidence="9">
    <location>
        <begin position="12"/>
        <end position="173"/>
    </location>
</feature>
<dbReference type="Proteomes" id="UP000631653">
    <property type="component" value="Unassembled WGS sequence"/>
</dbReference>
<dbReference type="InterPro" id="IPR014729">
    <property type="entry name" value="Rossmann-like_a/b/a_fold"/>
</dbReference>
<dbReference type="HAMAP" id="MF_00005">
    <property type="entry name" value="Arg_succ_synth_type1"/>
    <property type="match status" value="1"/>
</dbReference>
<feature type="domain" description="Arginosuccinate synthase C-terminal" evidence="10">
    <location>
        <begin position="184"/>
        <end position="401"/>
    </location>
</feature>
<keyword evidence="5 8" id="KW-0028">Amino-acid biosynthesis</keyword>
<sequence>MAPADANRRIKKVVLAYSGGLDTSVILRWLQTTYGCEVVTFTADLGQGEELEPARKKAEMFGVKEIFVEDLRETFVKDFVFPMFRANTLYEGQYLLGTSIARPLIAQRQIEIAEQVGADAVAHGATGKGNDQVRFELAYYALKPDIQVIAPWREWDLTSRTRLLAFAEEHQIPVTRDKRGEAPFSVDANLLHSSSEGKILEDPAVGPEEIVFQRTIAPEDAPDVATEITIDFVSGDPVAINGEAMSPATLLTKLNELGKTNGIGRLDLVENRFVGMKSRGIYETPGGTILLTAHRSIESITLDREAMHLKDSLMPKYAEILYNGFWFSPERRMLQALIDASQHSVSGRVRLKLYKGNVICVGRESPNSLYDTRVVTFEDDEGAYNQQDAQGFIKLNALRLRLGGQIGRRGGAL</sequence>
<feature type="binding site" evidence="8">
    <location>
        <position position="94"/>
    </location>
    <ligand>
        <name>L-citrulline</name>
        <dbReference type="ChEBI" id="CHEBI:57743"/>
    </ligand>
</feature>
<dbReference type="InterPro" id="IPR048268">
    <property type="entry name" value="Arginosuc_syn_C"/>
</dbReference>
<gene>
    <name evidence="8" type="primary">argG</name>
    <name evidence="11" type="ORF">GOB81_05510</name>
</gene>
<keyword evidence="3 8" id="KW-0055">Arginine biosynthesis</keyword>
<dbReference type="InterPro" id="IPR048267">
    <property type="entry name" value="Arginosuc_syn_N"/>
</dbReference>
<comment type="subcellular location">
    <subcellularLocation>
        <location evidence="8">Cytoplasm</location>
    </subcellularLocation>
</comment>
<keyword evidence="7 8" id="KW-0067">ATP-binding</keyword>
<evidence type="ECO:0000313" key="11">
    <source>
        <dbReference type="EMBL" id="NHN88086.1"/>
    </source>
</evidence>
<dbReference type="CDD" id="cd01999">
    <property type="entry name" value="ASS"/>
    <property type="match status" value="1"/>
</dbReference>
<dbReference type="NCBIfam" id="NF001770">
    <property type="entry name" value="PRK00509.1"/>
    <property type="match status" value="1"/>
</dbReference>
<evidence type="ECO:0000256" key="2">
    <source>
        <dbReference type="ARBA" id="ARBA00012286"/>
    </source>
</evidence>
<dbReference type="InterPro" id="IPR024074">
    <property type="entry name" value="AS_cat/multimer_dom_body"/>
</dbReference>
<evidence type="ECO:0000313" key="12">
    <source>
        <dbReference type="Proteomes" id="UP000631653"/>
    </source>
</evidence>
<evidence type="ECO:0000256" key="6">
    <source>
        <dbReference type="ARBA" id="ARBA00022741"/>
    </source>
</evidence>
<reference evidence="11 12" key="1">
    <citation type="journal article" date="2020" name="Int. J. Syst. Evol. Microbiol.">
        <title>Novel acetic acid bacteria from cider fermentations: Acetobacter conturbans sp. nov. and Acetobacter fallax sp. nov.</title>
        <authorList>
            <person name="Sombolestani A.S."/>
            <person name="Cleenwerck I."/>
            <person name="Cnockaert M."/>
            <person name="Borremans W."/>
            <person name="Wieme A.D."/>
            <person name="De Vuyst L."/>
            <person name="Vandamme P."/>
        </authorList>
    </citation>
    <scope>NUCLEOTIDE SEQUENCE [LARGE SCALE GENOMIC DNA]</scope>
    <source>
        <strain evidence="11 12">LMG 1627</strain>
    </source>
</reference>
<dbReference type="Gene3D" id="3.40.50.620">
    <property type="entry name" value="HUPs"/>
    <property type="match status" value="1"/>
</dbReference>
<evidence type="ECO:0000259" key="10">
    <source>
        <dbReference type="Pfam" id="PF20979"/>
    </source>
</evidence>
<dbReference type="SUPFAM" id="SSF69864">
    <property type="entry name" value="Argininosuccinate synthetase, C-terminal domain"/>
    <property type="match status" value="1"/>
</dbReference>
<evidence type="ECO:0000256" key="3">
    <source>
        <dbReference type="ARBA" id="ARBA00022571"/>
    </source>
</evidence>
<keyword evidence="4 8" id="KW-0436">Ligase</keyword>
<comment type="similarity">
    <text evidence="8">Belongs to the argininosuccinate synthase family. Type 1 subfamily.</text>
</comment>
<comment type="catalytic activity">
    <reaction evidence="8">
        <text>L-citrulline + L-aspartate + ATP = 2-(N(omega)-L-arginino)succinate + AMP + diphosphate + H(+)</text>
        <dbReference type="Rhea" id="RHEA:10932"/>
        <dbReference type="ChEBI" id="CHEBI:15378"/>
        <dbReference type="ChEBI" id="CHEBI:29991"/>
        <dbReference type="ChEBI" id="CHEBI:30616"/>
        <dbReference type="ChEBI" id="CHEBI:33019"/>
        <dbReference type="ChEBI" id="CHEBI:57472"/>
        <dbReference type="ChEBI" id="CHEBI:57743"/>
        <dbReference type="ChEBI" id="CHEBI:456215"/>
        <dbReference type="EC" id="6.3.4.5"/>
    </reaction>
</comment>
<dbReference type="PANTHER" id="PTHR11587:SF2">
    <property type="entry name" value="ARGININOSUCCINATE SYNTHASE"/>
    <property type="match status" value="1"/>
</dbReference>
<protein>
    <recommendedName>
        <fullName evidence="2 8">Argininosuccinate synthase</fullName>
        <ecNumber evidence="2 8">6.3.4.5</ecNumber>
    </recommendedName>
    <alternativeName>
        <fullName evidence="8">Citrulline--aspartate ligase</fullName>
    </alternativeName>
</protein>
<feature type="binding site" evidence="8">
    <location>
        <position position="130"/>
    </location>
    <ligand>
        <name>L-aspartate</name>
        <dbReference type="ChEBI" id="CHEBI:29991"/>
    </ligand>
</feature>
<proteinExistence type="inferred from homology"/>
<evidence type="ECO:0000256" key="1">
    <source>
        <dbReference type="ARBA" id="ARBA00004967"/>
    </source>
</evidence>
<dbReference type="NCBIfam" id="TIGR00032">
    <property type="entry name" value="argG"/>
    <property type="match status" value="1"/>
</dbReference>